<evidence type="ECO:0000259" key="1">
    <source>
        <dbReference type="Pfam" id="PF24539"/>
    </source>
</evidence>
<dbReference type="AlphaFoldDB" id="A0A2B7Z5N3"/>
<sequence>MEFGHLFEFQQLWNGLDIQWYTLFWKVREISDSSDAGLPIRNRCRILPVVDHMVKLSIKYADKSIEGIKQDSIHPILLETDRFSAHQEKLTLPPSWEIKSLHISSIQIGSRQYISGLRINDSTSGLGYHHEDSCEIF</sequence>
<keyword evidence="3" id="KW-1185">Reference proteome</keyword>
<name>A0A2B7Z5N3_9EURO</name>
<accession>A0A2B7Z5N3</accession>
<dbReference type="Pfam" id="PF24539">
    <property type="entry name" value="DUF7600"/>
    <property type="match status" value="1"/>
</dbReference>
<evidence type="ECO:0000313" key="3">
    <source>
        <dbReference type="Proteomes" id="UP000226031"/>
    </source>
</evidence>
<feature type="domain" description="DUF7600" evidence="1">
    <location>
        <begin position="85"/>
        <end position="133"/>
    </location>
</feature>
<protein>
    <recommendedName>
        <fullName evidence="1">DUF7600 domain-containing protein</fullName>
    </recommendedName>
</protein>
<comment type="caution">
    <text evidence="2">The sequence shown here is derived from an EMBL/GenBank/DDBJ whole genome shotgun (WGS) entry which is preliminary data.</text>
</comment>
<dbReference type="EMBL" id="PDND01000329">
    <property type="protein sequence ID" value="PGH28730.1"/>
    <property type="molecule type" value="Genomic_DNA"/>
</dbReference>
<gene>
    <name evidence="2" type="ORF">GX50_08534</name>
</gene>
<dbReference type="Proteomes" id="UP000226031">
    <property type="component" value="Unassembled WGS sequence"/>
</dbReference>
<proteinExistence type="predicted"/>
<dbReference type="InterPro" id="IPR056021">
    <property type="entry name" value="DUF7600"/>
</dbReference>
<organism evidence="2 3">
    <name type="scientific">[Emmonsia] crescens</name>
    <dbReference type="NCBI Taxonomy" id="73230"/>
    <lineage>
        <taxon>Eukaryota</taxon>
        <taxon>Fungi</taxon>
        <taxon>Dikarya</taxon>
        <taxon>Ascomycota</taxon>
        <taxon>Pezizomycotina</taxon>
        <taxon>Eurotiomycetes</taxon>
        <taxon>Eurotiomycetidae</taxon>
        <taxon>Onygenales</taxon>
        <taxon>Ajellomycetaceae</taxon>
        <taxon>Emergomyces</taxon>
    </lineage>
</organism>
<evidence type="ECO:0000313" key="2">
    <source>
        <dbReference type="EMBL" id="PGH28730.1"/>
    </source>
</evidence>
<reference evidence="2 3" key="1">
    <citation type="submission" date="2017-10" db="EMBL/GenBank/DDBJ databases">
        <title>Comparative genomics in systemic dimorphic fungi from Ajellomycetaceae.</title>
        <authorList>
            <person name="Munoz J.F."/>
            <person name="Mcewen J.G."/>
            <person name="Clay O.K."/>
            <person name="Cuomo C.A."/>
        </authorList>
    </citation>
    <scope>NUCLEOTIDE SEQUENCE [LARGE SCALE GENOMIC DNA]</scope>
    <source>
        <strain evidence="2 3">UAMH4076</strain>
    </source>
</reference>